<dbReference type="EMBL" id="CP000728">
    <property type="protein sequence ID" value="ABS42031.1"/>
    <property type="molecule type" value="Genomic_DNA"/>
</dbReference>
<sequence length="51" mass="5623">MIFVPSAVSYAHNIIAVLTVNGKRALTYHSMENGNGADKNFFDRGIKNLIL</sequence>
<name>A7GBB4_CLOBL</name>
<proteinExistence type="predicted"/>
<evidence type="ECO:0000313" key="1">
    <source>
        <dbReference type="EMBL" id="ABS42031.1"/>
    </source>
</evidence>
<gene>
    <name evidence="1" type="ordered locus">CLI_0802</name>
</gene>
<dbReference type="AlphaFoldDB" id="A7GBB4"/>
<accession>A7GBB4</accession>
<evidence type="ECO:0000313" key="2">
    <source>
        <dbReference type="Proteomes" id="UP000002410"/>
    </source>
</evidence>
<organism evidence="1 2">
    <name type="scientific">Clostridium botulinum (strain Langeland / NCTC 10281 / Type F)</name>
    <dbReference type="NCBI Taxonomy" id="441772"/>
    <lineage>
        <taxon>Bacteria</taxon>
        <taxon>Bacillati</taxon>
        <taxon>Bacillota</taxon>
        <taxon>Clostridia</taxon>
        <taxon>Eubacteriales</taxon>
        <taxon>Clostridiaceae</taxon>
        <taxon>Clostridium</taxon>
    </lineage>
</organism>
<dbReference type="KEGG" id="cbf:CLI_0802"/>
<dbReference type="HOGENOM" id="CLU_3097194_0_0_9"/>
<reference evidence="2" key="1">
    <citation type="submission" date="2007-06" db="EMBL/GenBank/DDBJ databases">
        <authorList>
            <person name="Brinkac L.M."/>
            <person name="Daugherty S."/>
            <person name="Dodson R.J."/>
            <person name="Madupu R."/>
            <person name="Brown J.L."/>
            <person name="Bruce D."/>
            <person name="Detter C."/>
            <person name="Munk C."/>
            <person name="Smith L.A."/>
            <person name="Smith T.J."/>
            <person name="White O."/>
            <person name="Brettin T.S."/>
        </authorList>
    </citation>
    <scope>NUCLEOTIDE SEQUENCE [LARGE SCALE GENOMIC DNA]</scope>
    <source>
        <strain evidence="2">Langeland / NCTC 10281 / Type F</strain>
    </source>
</reference>
<protein>
    <submittedName>
        <fullName evidence="1">Uncharacterized protein</fullName>
    </submittedName>
</protein>
<dbReference type="Proteomes" id="UP000002410">
    <property type="component" value="Chromosome"/>
</dbReference>